<evidence type="ECO:0000313" key="2">
    <source>
        <dbReference type="Proteomes" id="UP000886998"/>
    </source>
</evidence>
<name>A0A8X6Y251_9ARAC</name>
<evidence type="ECO:0000313" key="1">
    <source>
        <dbReference type="EMBL" id="GFY63241.1"/>
    </source>
</evidence>
<organism evidence="1 2">
    <name type="scientific">Trichonephila inaurata madagascariensis</name>
    <dbReference type="NCBI Taxonomy" id="2747483"/>
    <lineage>
        <taxon>Eukaryota</taxon>
        <taxon>Metazoa</taxon>
        <taxon>Ecdysozoa</taxon>
        <taxon>Arthropoda</taxon>
        <taxon>Chelicerata</taxon>
        <taxon>Arachnida</taxon>
        <taxon>Araneae</taxon>
        <taxon>Araneomorphae</taxon>
        <taxon>Entelegynae</taxon>
        <taxon>Araneoidea</taxon>
        <taxon>Nephilidae</taxon>
        <taxon>Trichonephila</taxon>
        <taxon>Trichonephila inaurata</taxon>
    </lineage>
</organism>
<dbReference type="EMBL" id="BMAV01014663">
    <property type="protein sequence ID" value="GFY63241.1"/>
    <property type="molecule type" value="Genomic_DNA"/>
</dbReference>
<accession>A0A8X6Y251</accession>
<reference evidence="1" key="1">
    <citation type="submission" date="2020-08" db="EMBL/GenBank/DDBJ databases">
        <title>Multicomponent nature underlies the extraordinary mechanical properties of spider dragline silk.</title>
        <authorList>
            <person name="Kono N."/>
            <person name="Nakamura H."/>
            <person name="Mori M."/>
            <person name="Yoshida Y."/>
            <person name="Ohtoshi R."/>
            <person name="Malay A.D."/>
            <person name="Moran D.A.P."/>
            <person name="Tomita M."/>
            <person name="Numata K."/>
            <person name="Arakawa K."/>
        </authorList>
    </citation>
    <scope>NUCLEOTIDE SEQUENCE</scope>
</reference>
<keyword evidence="2" id="KW-1185">Reference proteome</keyword>
<proteinExistence type="predicted"/>
<comment type="caution">
    <text evidence="1">The sequence shown here is derived from an EMBL/GenBank/DDBJ whole genome shotgun (WGS) entry which is preliminary data.</text>
</comment>
<dbReference type="Proteomes" id="UP000886998">
    <property type="component" value="Unassembled WGS sequence"/>
</dbReference>
<protein>
    <submittedName>
        <fullName evidence="1">Uncharacterized protein</fullName>
    </submittedName>
</protein>
<dbReference type="AlphaFoldDB" id="A0A8X6Y251"/>
<sequence>MMGIHLETPKHRLQWPSAMYNIKIMLQVLKYTQRNVIARINTKEGKRLSWLEVNNMVFIQRRSFSRLHPSYCVDDQHRHGELCSVCWTSSTADRNIAF</sequence>
<gene>
    <name evidence="1" type="ORF">TNIN_205571</name>
</gene>